<gene>
    <name evidence="1" type="ORF">ABWT76_001067</name>
</gene>
<dbReference type="EMBL" id="CP159837">
    <property type="protein sequence ID" value="XCM38234.1"/>
    <property type="molecule type" value="Genomic_DNA"/>
</dbReference>
<sequence length="168" mass="19228">MSFFNKIKQLDLGPIAYKLMHPETGEGLTYQQVNRALSRYLMFLGLIYLYPNVAIAPNREIDHVWHQHILDTSKYAQDCQMLFGRFIHHFPYFGIRDEGDRQQLNAAFAQTEALFEKHFGINLAEAESSNSEDSSNDAKKPGVCVLVEHTNAMRPSVDIKVEISDFFG</sequence>
<accession>A0AAU8JG55</accession>
<evidence type="ECO:0008006" key="2">
    <source>
        <dbReference type="Google" id="ProtNLM"/>
    </source>
</evidence>
<protein>
    <recommendedName>
        <fullName evidence="2">Glycine-rich domain-containing protein-like</fullName>
    </recommendedName>
</protein>
<evidence type="ECO:0000313" key="1">
    <source>
        <dbReference type="EMBL" id="XCM38234.1"/>
    </source>
</evidence>
<reference evidence="1" key="1">
    <citation type="submission" date="2024-07" db="EMBL/GenBank/DDBJ databases">
        <authorList>
            <person name="Kim Y.J."/>
            <person name="Jeong J.Y."/>
        </authorList>
    </citation>
    <scope>NUCLEOTIDE SEQUENCE</scope>
    <source>
        <strain evidence="1">GIHE-MW2</strain>
    </source>
</reference>
<proteinExistence type="predicted"/>
<dbReference type="AlphaFoldDB" id="A0AAU8JG55"/>
<dbReference type="InterPro" id="IPR009836">
    <property type="entry name" value="GRDP-like"/>
</dbReference>
<name>A0AAU8JG55_9CYAN</name>
<dbReference type="RefSeq" id="WP_354635763.1">
    <property type="nucleotide sequence ID" value="NZ_CP159837.1"/>
</dbReference>
<organism evidence="1">
    <name type="scientific">Planktothricoides raciborskii GIHE-MW2</name>
    <dbReference type="NCBI Taxonomy" id="2792601"/>
    <lineage>
        <taxon>Bacteria</taxon>
        <taxon>Bacillati</taxon>
        <taxon>Cyanobacteriota</taxon>
        <taxon>Cyanophyceae</taxon>
        <taxon>Oscillatoriophycideae</taxon>
        <taxon>Oscillatoriales</taxon>
        <taxon>Oscillatoriaceae</taxon>
        <taxon>Planktothricoides</taxon>
    </lineage>
</organism>
<dbReference type="PANTHER" id="PTHR34365:SF7">
    <property type="entry name" value="GLYCINE-RICH DOMAIN-CONTAINING PROTEIN 1"/>
    <property type="match status" value="1"/>
</dbReference>
<dbReference type="PANTHER" id="PTHR34365">
    <property type="entry name" value="ENOLASE (DUF1399)"/>
    <property type="match status" value="1"/>
</dbReference>